<reference evidence="2 3" key="1">
    <citation type="journal article" date="2021" name="Int. J. Syst. Evol. Microbiol.">
        <title>Halobaculum halophilum sp. nov. and Halobaculum salinum sp. nov., isolated from salt lake and saline soil.</title>
        <authorList>
            <person name="Cui H.L."/>
            <person name="Shi X.W."/>
            <person name="Yin X.M."/>
            <person name="Yang X.Y."/>
            <person name="Hou J."/>
            <person name="Zhu L."/>
        </authorList>
    </citation>
    <scope>NUCLEOTIDE SEQUENCE [LARGE SCALE GENOMIC DNA]</scope>
    <source>
        <strain evidence="2 3">NBRC 109044</strain>
    </source>
</reference>
<dbReference type="Proteomes" id="UP000826254">
    <property type="component" value="Plasmid unnamed2"/>
</dbReference>
<feature type="region of interest" description="Disordered" evidence="1">
    <location>
        <begin position="24"/>
        <end position="51"/>
    </location>
</feature>
<gene>
    <name evidence="2" type="ORF">K6T50_17075</name>
</gene>
<keyword evidence="2" id="KW-0614">Plasmid</keyword>
<geneLocation type="plasmid" evidence="2 3">
    <name>unnamed2</name>
</geneLocation>
<keyword evidence="3" id="KW-1185">Reference proteome</keyword>
<dbReference type="EMBL" id="CP081960">
    <property type="protein sequence ID" value="QZP39694.1"/>
    <property type="molecule type" value="Genomic_DNA"/>
</dbReference>
<organism evidence="2 3">
    <name type="scientific">Halobaculum magnesiiphilum</name>
    <dbReference type="NCBI Taxonomy" id="1017351"/>
    <lineage>
        <taxon>Archaea</taxon>
        <taxon>Methanobacteriati</taxon>
        <taxon>Methanobacteriota</taxon>
        <taxon>Stenosarchaea group</taxon>
        <taxon>Halobacteria</taxon>
        <taxon>Halobacteriales</taxon>
        <taxon>Haloferacaceae</taxon>
        <taxon>Halobaculum</taxon>
    </lineage>
</organism>
<evidence type="ECO:0000313" key="3">
    <source>
        <dbReference type="Proteomes" id="UP000826254"/>
    </source>
</evidence>
<dbReference type="SUPFAM" id="SSF51126">
    <property type="entry name" value="Pectin lyase-like"/>
    <property type="match status" value="1"/>
</dbReference>
<dbReference type="RefSeq" id="WP_222609443.1">
    <property type="nucleotide sequence ID" value="NZ_CP081960.1"/>
</dbReference>
<name>A0A8T8WIY3_9EURY</name>
<sequence length="466" mass="49522">MKHTRRSILKGCIAVQAAGLAGCNGRSPQTETVETTDRDRTPPATEETESQLERIASRWGFEDVLDLSSVGADPTGGSSIHGLLAEHLGPDTLVYLPPGEFRLSDTVTVSDVDRVGIVGPEASIMPDEGNTEQLLMFGWPDPVGTALCIGVDFDYLADNTGGRPILARASDSVLLESVSVTGEADVDEDLIRVDVLNPSGRGIVRDLQMLDGAPADTRVTGCQVGDNRGDLWFVDCRIDGFPDNGLYADPPEGSVHVIGGRYRNNGVANVRIETSDRAVVRGVHVRCDDATGGGANMRGIRLRAGESILVEDCFVELLEVTTSDGAIVFSSELSSATVRNCRIRVDADGVNAIRLKSAADERHIDGPFTCEGVSIEGQASGGAVVQAANRSGVSFSDLCIRQMGTDRDGFKLQNIVGEVRDTSISVTGIPFDLEGSTLERQNVTVGSPSDNGTTADFHCVRDEDTD</sequence>
<accession>A0A8T8WIY3</accession>
<evidence type="ECO:0000313" key="2">
    <source>
        <dbReference type="EMBL" id="QZP39694.1"/>
    </source>
</evidence>
<dbReference type="InterPro" id="IPR011050">
    <property type="entry name" value="Pectin_lyase_fold/virulence"/>
</dbReference>
<dbReference type="InterPro" id="IPR012334">
    <property type="entry name" value="Pectin_lyas_fold"/>
</dbReference>
<protein>
    <recommendedName>
        <fullName evidence="4">Right handed beta helix region</fullName>
    </recommendedName>
</protein>
<dbReference type="GeneID" id="67179891"/>
<evidence type="ECO:0000256" key="1">
    <source>
        <dbReference type="SAM" id="MobiDB-lite"/>
    </source>
</evidence>
<dbReference type="Gene3D" id="2.160.20.10">
    <property type="entry name" value="Single-stranded right-handed beta-helix, Pectin lyase-like"/>
    <property type="match status" value="1"/>
</dbReference>
<evidence type="ECO:0008006" key="4">
    <source>
        <dbReference type="Google" id="ProtNLM"/>
    </source>
</evidence>
<proteinExistence type="predicted"/>
<dbReference type="KEGG" id="hmp:K6T50_17075"/>
<dbReference type="AlphaFoldDB" id="A0A8T8WIY3"/>
<dbReference type="PROSITE" id="PS51257">
    <property type="entry name" value="PROKAR_LIPOPROTEIN"/>
    <property type="match status" value="1"/>
</dbReference>